<dbReference type="EMBL" id="LSSN01000152">
    <property type="protein sequence ID" value="OMJ25544.1"/>
    <property type="molecule type" value="Genomic_DNA"/>
</dbReference>
<evidence type="ECO:0000313" key="10">
    <source>
        <dbReference type="EMBL" id="OMJ25544.1"/>
    </source>
</evidence>
<evidence type="ECO:0000256" key="6">
    <source>
        <dbReference type="RuleBase" id="RU003355"/>
    </source>
</evidence>
<evidence type="ECO:0000256" key="1">
    <source>
        <dbReference type="ARBA" id="ARBA00011073"/>
    </source>
</evidence>
<evidence type="ECO:0000256" key="7">
    <source>
        <dbReference type="SAM" id="MobiDB-lite"/>
    </source>
</evidence>
<dbReference type="GO" id="GO:0006508">
    <property type="term" value="P:proteolysis"/>
    <property type="evidence" value="ECO:0007669"/>
    <property type="project" value="UniProtKB-KW"/>
</dbReference>
<keyword evidence="2 5" id="KW-0645">Protease</keyword>
<feature type="active site" description="Charge relay system" evidence="5">
    <location>
        <position position="443"/>
    </location>
</feature>
<keyword evidence="11" id="KW-1185">Reference proteome</keyword>
<evidence type="ECO:0000313" key="11">
    <source>
        <dbReference type="Proteomes" id="UP000187283"/>
    </source>
</evidence>
<name>A0A1R1YF82_9FUNG</name>
<feature type="domain" description="Peptidase S8/S53" evidence="9">
    <location>
        <begin position="237"/>
        <end position="476"/>
    </location>
</feature>
<dbReference type="PANTHER" id="PTHR43806">
    <property type="entry name" value="PEPTIDASE S8"/>
    <property type="match status" value="1"/>
</dbReference>
<keyword evidence="8" id="KW-0732">Signal</keyword>
<proteinExistence type="inferred from homology"/>
<feature type="region of interest" description="Disordered" evidence="7">
    <location>
        <begin position="162"/>
        <end position="186"/>
    </location>
</feature>
<dbReference type="Gene3D" id="3.40.50.200">
    <property type="entry name" value="Peptidase S8/S53 domain"/>
    <property type="match status" value="1"/>
</dbReference>
<dbReference type="InterPro" id="IPR023828">
    <property type="entry name" value="Peptidase_S8_Ser-AS"/>
</dbReference>
<feature type="compositionally biased region" description="Polar residues" evidence="7">
    <location>
        <begin position="174"/>
        <end position="186"/>
    </location>
</feature>
<sequence length="497" mass="53956">MHYTNIIYHLFLLFFTLNRLINAALAPVYYINEPSPLNITRRSYLEELGLKEFIVAVNVDVQSYGTSNNLVKRGEKLTPKDPNWNKVASAALEDKIKTIKSSMSKRKGKSASPDPFGTSESAIVGNFFCFSGVFDSNTLEVIRGIKDVKYIEEMMYVTIERDEPSDISEDSVQKRSNNLPRNDYLNNAQTDLGYEKREGSSIYYQRYAPWALSRISSRNIQLPSYPYGNGYTFKNGGEGVVIYVVDSGINIDHADFGGRASFGPNVAYDSNGVVTEDGYDYGGHGTAVASMAIGTAFGAAKKAKAVSYKISAVGIGFPVIRVAQVIQDIADLIKNADDGRVASVLVFSFVAGSVSQSWDDAATEFKNMGYIYVVSAGNNRADACKRSPMSSMATLSIGSTDSSDSLQSTSNFGKCVDIYAPGVNVQFASYLNNFGSRTSTGTSYSAPLVAGICANILSDYPNLNLDQLKEKLLSTSVIGAINTLPADSVNILAQAYM</sequence>
<feature type="active site" description="Charge relay system" evidence="5">
    <location>
        <position position="246"/>
    </location>
</feature>
<feature type="signal peptide" evidence="8">
    <location>
        <begin position="1"/>
        <end position="23"/>
    </location>
</feature>
<keyword evidence="3 5" id="KW-0378">Hydrolase</keyword>
<gene>
    <name evidence="10" type="ORF">AYI70_g833</name>
</gene>
<comment type="similarity">
    <text evidence="1 5 6">Belongs to the peptidase S8 family.</text>
</comment>
<protein>
    <submittedName>
        <fullName evidence="10">Subtilisin-like protease 8</fullName>
    </submittedName>
</protein>
<dbReference type="SUPFAM" id="SSF52743">
    <property type="entry name" value="Subtilisin-like"/>
    <property type="match status" value="1"/>
</dbReference>
<dbReference type="AlphaFoldDB" id="A0A1R1YF82"/>
<evidence type="ECO:0000256" key="8">
    <source>
        <dbReference type="SAM" id="SignalP"/>
    </source>
</evidence>
<evidence type="ECO:0000256" key="3">
    <source>
        <dbReference type="ARBA" id="ARBA00022801"/>
    </source>
</evidence>
<dbReference type="InterPro" id="IPR015500">
    <property type="entry name" value="Peptidase_S8_subtilisin-rel"/>
</dbReference>
<dbReference type="PROSITE" id="PS00136">
    <property type="entry name" value="SUBTILASE_ASP"/>
    <property type="match status" value="1"/>
</dbReference>
<evidence type="ECO:0000256" key="4">
    <source>
        <dbReference type="ARBA" id="ARBA00022825"/>
    </source>
</evidence>
<accession>A0A1R1YF82</accession>
<evidence type="ECO:0000256" key="2">
    <source>
        <dbReference type="ARBA" id="ARBA00022670"/>
    </source>
</evidence>
<evidence type="ECO:0000256" key="5">
    <source>
        <dbReference type="PROSITE-ProRule" id="PRU01240"/>
    </source>
</evidence>
<keyword evidence="4 5" id="KW-0720">Serine protease</keyword>
<dbReference type="Proteomes" id="UP000187283">
    <property type="component" value="Unassembled WGS sequence"/>
</dbReference>
<dbReference type="OrthoDB" id="5932at2759"/>
<dbReference type="InterPro" id="IPR023827">
    <property type="entry name" value="Peptidase_S8_Asp-AS"/>
</dbReference>
<feature type="chain" id="PRO_5012977880" evidence="8">
    <location>
        <begin position="24"/>
        <end position="497"/>
    </location>
</feature>
<dbReference type="STRING" id="133412.A0A1R1YF82"/>
<dbReference type="InterPro" id="IPR000209">
    <property type="entry name" value="Peptidase_S8/S53_dom"/>
</dbReference>
<organism evidence="10 11">
    <name type="scientific">Smittium culicis</name>
    <dbReference type="NCBI Taxonomy" id="133412"/>
    <lineage>
        <taxon>Eukaryota</taxon>
        <taxon>Fungi</taxon>
        <taxon>Fungi incertae sedis</taxon>
        <taxon>Zoopagomycota</taxon>
        <taxon>Kickxellomycotina</taxon>
        <taxon>Harpellomycetes</taxon>
        <taxon>Harpellales</taxon>
        <taxon>Legeriomycetaceae</taxon>
        <taxon>Smittium</taxon>
    </lineage>
</organism>
<dbReference type="PROSITE" id="PS51892">
    <property type="entry name" value="SUBTILASE"/>
    <property type="match status" value="1"/>
</dbReference>
<dbReference type="GO" id="GO:0005615">
    <property type="term" value="C:extracellular space"/>
    <property type="evidence" value="ECO:0007669"/>
    <property type="project" value="TreeGrafter"/>
</dbReference>
<dbReference type="PROSITE" id="PS00138">
    <property type="entry name" value="SUBTILASE_SER"/>
    <property type="match status" value="1"/>
</dbReference>
<comment type="caution">
    <text evidence="10">The sequence shown here is derived from an EMBL/GenBank/DDBJ whole genome shotgun (WGS) entry which is preliminary data.</text>
</comment>
<feature type="active site" description="Charge relay system" evidence="5">
    <location>
        <position position="284"/>
    </location>
</feature>
<evidence type="ECO:0000259" key="9">
    <source>
        <dbReference type="Pfam" id="PF00082"/>
    </source>
</evidence>
<dbReference type="Pfam" id="PF00082">
    <property type="entry name" value="Peptidase_S8"/>
    <property type="match status" value="1"/>
</dbReference>
<dbReference type="GO" id="GO:0004252">
    <property type="term" value="F:serine-type endopeptidase activity"/>
    <property type="evidence" value="ECO:0007669"/>
    <property type="project" value="UniProtKB-UniRule"/>
</dbReference>
<dbReference type="InterPro" id="IPR050131">
    <property type="entry name" value="Peptidase_S8_subtilisin-like"/>
</dbReference>
<dbReference type="PANTHER" id="PTHR43806:SF11">
    <property type="entry name" value="CEREVISIN-RELATED"/>
    <property type="match status" value="1"/>
</dbReference>
<dbReference type="InterPro" id="IPR036852">
    <property type="entry name" value="Peptidase_S8/S53_dom_sf"/>
</dbReference>
<reference evidence="10 11" key="1">
    <citation type="submission" date="2017-01" db="EMBL/GenBank/DDBJ databases">
        <authorList>
            <person name="Mah S.A."/>
            <person name="Swanson W.J."/>
            <person name="Moy G.W."/>
            <person name="Vacquier V.D."/>
        </authorList>
    </citation>
    <scope>NUCLEOTIDE SEQUENCE [LARGE SCALE GENOMIC DNA]</scope>
    <source>
        <strain evidence="10 11">GSMNP</strain>
    </source>
</reference>
<dbReference type="PRINTS" id="PR00723">
    <property type="entry name" value="SUBTILISIN"/>
</dbReference>